<dbReference type="GO" id="GO:0006269">
    <property type="term" value="P:DNA replication, synthesis of primer"/>
    <property type="evidence" value="ECO:0007669"/>
    <property type="project" value="UniProtKB-KW"/>
</dbReference>
<dbReference type="InterPro" id="IPR041222">
    <property type="entry name" value="PriA_3primeBD"/>
</dbReference>
<dbReference type="Gene3D" id="3.40.50.300">
    <property type="entry name" value="P-loop containing nucleotide triphosphate hydrolases"/>
    <property type="match status" value="1"/>
</dbReference>
<dbReference type="GO" id="GO:0008270">
    <property type="term" value="F:zinc ion binding"/>
    <property type="evidence" value="ECO:0007669"/>
    <property type="project" value="UniProtKB-UniRule"/>
</dbReference>
<comment type="function">
    <text evidence="8">Initiates the restart of stalled replication forks, which reloads the replicative helicase on sites other than the origin of replication. Recognizes and binds to abandoned replication forks and remodels them to uncover a helicase loading site. Promotes assembly of the primosome at these replication forks.</text>
</comment>
<dbReference type="GO" id="GO:0006302">
    <property type="term" value="P:double-strand break repair"/>
    <property type="evidence" value="ECO:0007669"/>
    <property type="project" value="InterPro"/>
</dbReference>
<evidence type="ECO:0000256" key="1">
    <source>
        <dbReference type="ARBA" id="ARBA00022515"/>
    </source>
</evidence>
<dbReference type="GO" id="GO:0006310">
    <property type="term" value="P:DNA recombination"/>
    <property type="evidence" value="ECO:0007669"/>
    <property type="project" value="InterPro"/>
</dbReference>
<dbReference type="GO" id="GO:0006270">
    <property type="term" value="P:DNA replication initiation"/>
    <property type="evidence" value="ECO:0007669"/>
    <property type="project" value="TreeGrafter"/>
</dbReference>
<keyword evidence="2 8" id="KW-0235">DNA replication</keyword>
<gene>
    <name evidence="8" type="primary">priA</name>
    <name evidence="10" type="ORF">SAMN04488579_10783</name>
</gene>
<evidence type="ECO:0000259" key="9">
    <source>
        <dbReference type="Pfam" id="PF17764"/>
    </source>
</evidence>
<comment type="similarity">
    <text evidence="8">Belongs to the helicase family. PriA subfamily.</text>
</comment>
<comment type="subunit">
    <text evidence="8">Component of the replication restart primosome.</text>
</comment>
<evidence type="ECO:0000256" key="3">
    <source>
        <dbReference type="ARBA" id="ARBA00022723"/>
    </source>
</evidence>
<protein>
    <recommendedName>
        <fullName evidence="8">Probable replication restart protein PriA</fullName>
    </recommendedName>
    <alternativeName>
        <fullName evidence="8">Putative ATP-dependent DNA helicase PriA</fullName>
    </alternativeName>
</protein>
<keyword evidence="3 8" id="KW-0479">Metal-binding</keyword>
<feature type="domain" description="Primosomal protein N' 3' DNA-binding" evidence="9">
    <location>
        <begin position="15"/>
        <end position="103"/>
    </location>
</feature>
<comment type="caution">
    <text evidence="8">As this protein does not have any detectable helicase domains, it probably does not have helicase activity.</text>
</comment>
<evidence type="ECO:0000313" key="10">
    <source>
        <dbReference type="EMBL" id="SDX78583.1"/>
    </source>
</evidence>
<name>A0A1H3EII1_EUBBA</name>
<keyword evidence="10" id="KW-0347">Helicase</keyword>
<organism evidence="10 11">
    <name type="scientific">Eubacterium barkeri</name>
    <name type="common">Clostridium barkeri</name>
    <dbReference type="NCBI Taxonomy" id="1528"/>
    <lineage>
        <taxon>Bacteria</taxon>
        <taxon>Bacillati</taxon>
        <taxon>Bacillota</taxon>
        <taxon>Clostridia</taxon>
        <taxon>Eubacteriales</taxon>
        <taxon>Eubacteriaceae</taxon>
        <taxon>Eubacterium</taxon>
    </lineage>
</organism>
<feature type="binding site" evidence="8">
    <location>
        <position position="449"/>
    </location>
    <ligand>
        <name>Zn(2+)</name>
        <dbReference type="ChEBI" id="CHEBI:29105"/>
        <label>1</label>
    </ligand>
</feature>
<proteinExistence type="inferred from homology"/>
<dbReference type="PANTHER" id="PTHR30580:SF0">
    <property type="entry name" value="PRIMOSOMAL PROTEIN N"/>
    <property type="match status" value="1"/>
</dbReference>
<evidence type="ECO:0000256" key="7">
    <source>
        <dbReference type="ARBA" id="ARBA00023125"/>
    </source>
</evidence>
<sequence>MAVAAVYLRQKNKRLDACYDYDIPENLAEGVVPGVRVVVGFGNGDRVLEGFVVAIKDHSHYGGALKSIRWVIDEVPVLTASQLVLCQWMRDYYCSLYYEALAFFVSPVPVEHRMLEGRVEEGYQAYTVTETVYHLTEAGRQGHTTGRHMNRVMDLLRFRDYTASEMREILGDIASSRRTLIQKGWVIARERCVDIEDIGVEKTMAPPEGLVGRAKACYLKYRAMETPEKPVFFCLKNKKSRFALYTKLIADCLKTGKQAVLLYPEVGLSLENQRDFYQFFGNRGAICHGRLKKQERYLLYEAVRGESIQVVMGSRAALFLPYRQLGLIIIDEEMDSSYYAASMPRFHTLRVAEEYARITGAQLVAGDALPSVQAYASVASRRWQFIGDLSMTAKPPMVVDMQAEIRQGNLDFISHPLEKALVENSASGKKSLLLLNRRGYASYTFCRDCGYIPKCEGCGVTLKYYQDGTLRCPYCGKTQVKSASCPRCGSRRYRTMGLGLDQAEAVLRKRYPHWRILKIDGGTVPDYEAYKAMNETLSKGEWDVVLGTRLLIKGFAFGSVDLAAALLMDNDMNFGDYTSGENAYQLYARFFSLSQGMALAQTYEPENETVAALASGNPQVFYRSELSYRKALGYPPAGHLAVFGVMAPDDRMARADALTLGKTLKEALGDQETQGYTLFEPTLAGRQPGSGEIKYKLLLKLRTLEHFQGMMRGIIQNGGIERLSARISIEIDPPVTI</sequence>
<keyword evidence="10" id="KW-0378">Hydrolase</keyword>
<dbReference type="GO" id="GO:0005524">
    <property type="term" value="F:ATP binding"/>
    <property type="evidence" value="ECO:0007669"/>
    <property type="project" value="UniProtKB-UniRule"/>
</dbReference>
<dbReference type="InterPro" id="IPR042115">
    <property type="entry name" value="PriA_3primeBD_sf"/>
</dbReference>
<dbReference type="EMBL" id="FNOU01000007">
    <property type="protein sequence ID" value="SDX78583.1"/>
    <property type="molecule type" value="Genomic_DNA"/>
</dbReference>
<dbReference type="NCBIfam" id="TIGR00595">
    <property type="entry name" value="priA"/>
    <property type="match status" value="1"/>
</dbReference>
<dbReference type="InterPro" id="IPR027417">
    <property type="entry name" value="P-loop_NTPase"/>
</dbReference>
<dbReference type="PANTHER" id="PTHR30580">
    <property type="entry name" value="PRIMOSOMAL PROTEIN N"/>
    <property type="match status" value="1"/>
</dbReference>
<feature type="binding site" evidence="8">
    <location>
        <position position="472"/>
    </location>
    <ligand>
        <name>Zn(2+)</name>
        <dbReference type="ChEBI" id="CHEBI:29105"/>
        <label>2</label>
    </ligand>
</feature>
<feature type="binding site" evidence="8">
    <location>
        <position position="455"/>
    </location>
    <ligand>
        <name>Zn(2+)</name>
        <dbReference type="ChEBI" id="CHEBI:29105"/>
        <label>2</label>
    </ligand>
</feature>
<dbReference type="Pfam" id="PF17764">
    <property type="entry name" value="PriA_3primeBD"/>
    <property type="match status" value="1"/>
</dbReference>
<evidence type="ECO:0000256" key="2">
    <source>
        <dbReference type="ARBA" id="ARBA00022705"/>
    </source>
</evidence>
<dbReference type="GO" id="GO:1990077">
    <property type="term" value="C:primosome complex"/>
    <property type="evidence" value="ECO:0007669"/>
    <property type="project" value="UniProtKB-UniRule"/>
</dbReference>
<keyword evidence="11" id="KW-1185">Reference proteome</keyword>
<evidence type="ECO:0000256" key="5">
    <source>
        <dbReference type="ARBA" id="ARBA00022833"/>
    </source>
</evidence>
<evidence type="ECO:0000256" key="4">
    <source>
        <dbReference type="ARBA" id="ARBA00022741"/>
    </source>
</evidence>
<dbReference type="HAMAP" id="MF_00983">
    <property type="entry name" value="PriA"/>
    <property type="match status" value="1"/>
</dbReference>
<evidence type="ECO:0000256" key="6">
    <source>
        <dbReference type="ARBA" id="ARBA00022840"/>
    </source>
</evidence>
<dbReference type="AlphaFoldDB" id="A0A1H3EII1"/>
<feature type="binding site" evidence="8">
    <location>
        <position position="446"/>
    </location>
    <ligand>
        <name>Zn(2+)</name>
        <dbReference type="ChEBI" id="CHEBI:29105"/>
        <label>1</label>
    </ligand>
</feature>
<dbReference type="GO" id="GO:0043138">
    <property type="term" value="F:3'-5' DNA helicase activity"/>
    <property type="evidence" value="ECO:0007669"/>
    <property type="project" value="TreeGrafter"/>
</dbReference>
<evidence type="ECO:0000256" key="8">
    <source>
        <dbReference type="HAMAP-Rule" id="MF_00983"/>
    </source>
</evidence>
<feature type="binding site" evidence="8">
    <location>
        <position position="475"/>
    </location>
    <ligand>
        <name>Zn(2+)</name>
        <dbReference type="ChEBI" id="CHEBI:29105"/>
        <label>2</label>
    </ligand>
</feature>
<keyword evidence="6 8" id="KW-0067">ATP-binding</keyword>
<feature type="binding site" evidence="8">
    <location>
        <position position="488"/>
    </location>
    <ligand>
        <name>Zn(2+)</name>
        <dbReference type="ChEBI" id="CHEBI:29105"/>
        <label>1</label>
    </ligand>
</feature>
<feature type="binding site" evidence="8">
    <location>
        <position position="485"/>
    </location>
    <ligand>
        <name>Zn(2+)</name>
        <dbReference type="ChEBI" id="CHEBI:29105"/>
        <label>1</label>
    </ligand>
</feature>
<accession>A0A1H3EII1</accession>
<dbReference type="Gene3D" id="3.40.1440.60">
    <property type="entry name" value="PriA, 3(prime) DNA-binding domain"/>
    <property type="match status" value="1"/>
</dbReference>
<keyword evidence="5 8" id="KW-0862">Zinc</keyword>
<dbReference type="InterPro" id="IPR005259">
    <property type="entry name" value="PriA"/>
</dbReference>
<keyword evidence="4 8" id="KW-0547">Nucleotide-binding</keyword>
<dbReference type="RefSeq" id="WP_090244459.1">
    <property type="nucleotide sequence ID" value="NZ_FNOU01000007.1"/>
</dbReference>
<dbReference type="OrthoDB" id="9759544at2"/>
<evidence type="ECO:0000313" key="11">
    <source>
        <dbReference type="Proteomes" id="UP000199652"/>
    </source>
</evidence>
<reference evidence="11" key="1">
    <citation type="submission" date="2016-10" db="EMBL/GenBank/DDBJ databases">
        <authorList>
            <person name="Varghese N."/>
            <person name="Submissions S."/>
        </authorList>
    </citation>
    <scope>NUCLEOTIDE SEQUENCE [LARGE SCALE GENOMIC DNA]</scope>
    <source>
        <strain evidence="11">VPI 5359</strain>
    </source>
</reference>
<dbReference type="SUPFAM" id="SSF52540">
    <property type="entry name" value="P-loop containing nucleoside triphosphate hydrolases"/>
    <property type="match status" value="2"/>
</dbReference>
<feature type="binding site" evidence="8">
    <location>
        <position position="458"/>
    </location>
    <ligand>
        <name>Zn(2+)</name>
        <dbReference type="ChEBI" id="CHEBI:29105"/>
        <label>2</label>
    </ligand>
</feature>
<comment type="cofactor">
    <cofactor evidence="8">
        <name>Zn(2+)</name>
        <dbReference type="ChEBI" id="CHEBI:29105"/>
    </cofactor>
    <text evidence="8">Binds 2 zinc ions per subunit.</text>
</comment>
<keyword evidence="7 8" id="KW-0238">DNA-binding</keyword>
<dbReference type="GO" id="GO:0003677">
    <property type="term" value="F:DNA binding"/>
    <property type="evidence" value="ECO:0007669"/>
    <property type="project" value="UniProtKB-UniRule"/>
</dbReference>
<dbReference type="STRING" id="1528.SAMN04488579_10783"/>
<keyword evidence="1 8" id="KW-0639">Primosome</keyword>
<dbReference type="Proteomes" id="UP000199652">
    <property type="component" value="Unassembled WGS sequence"/>
</dbReference>